<protein>
    <submittedName>
        <fullName evidence="2">PilX N-terminal</fullName>
    </submittedName>
</protein>
<evidence type="ECO:0000313" key="2">
    <source>
        <dbReference type="EMBL" id="SHG20151.1"/>
    </source>
</evidence>
<feature type="domain" description="Type 4 fimbrial biogenesis protein PilX N-terminal" evidence="1">
    <location>
        <begin position="8"/>
        <end position="55"/>
    </location>
</feature>
<dbReference type="RefSeq" id="WP_084536240.1">
    <property type="nucleotide sequence ID" value="NZ_FQVA01000008.1"/>
</dbReference>
<dbReference type="InterPro" id="IPR025746">
    <property type="entry name" value="PilX_N_dom"/>
</dbReference>
<accession>A0A1M5HW06</accession>
<reference evidence="3" key="1">
    <citation type="submission" date="2016-11" db="EMBL/GenBank/DDBJ databases">
        <authorList>
            <person name="Varghese N."/>
            <person name="Submissions S."/>
        </authorList>
    </citation>
    <scope>NUCLEOTIDE SEQUENCE [LARGE SCALE GENOMIC DNA]</scope>
    <source>
        <strain evidence="3">CGMCC 1.7063</strain>
    </source>
</reference>
<dbReference type="STRING" id="494016.SAMN04487965_3511"/>
<dbReference type="EMBL" id="FQVA01000008">
    <property type="protein sequence ID" value="SHG20151.1"/>
    <property type="molecule type" value="Genomic_DNA"/>
</dbReference>
<organism evidence="2 3">
    <name type="scientific">Microbulbifer donghaiensis</name>
    <dbReference type="NCBI Taxonomy" id="494016"/>
    <lineage>
        <taxon>Bacteria</taxon>
        <taxon>Pseudomonadati</taxon>
        <taxon>Pseudomonadota</taxon>
        <taxon>Gammaproteobacteria</taxon>
        <taxon>Cellvibrionales</taxon>
        <taxon>Microbulbiferaceae</taxon>
        <taxon>Microbulbifer</taxon>
    </lineage>
</organism>
<dbReference type="Proteomes" id="UP000184170">
    <property type="component" value="Unassembled WGS sequence"/>
</dbReference>
<evidence type="ECO:0000259" key="1">
    <source>
        <dbReference type="Pfam" id="PF14341"/>
    </source>
</evidence>
<dbReference type="Pfam" id="PF14341">
    <property type="entry name" value="PilX_N"/>
    <property type="match status" value="1"/>
</dbReference>
<sequence>MVSIARQKGAVLIVSMIILLVLSLISVSAARTILLEEKMTFASRDAKTALEAAEAILRVAEDYLENDINTTGDFGTEGNDWLHLEGEGPVDLFDSSEWAGQSIDINETVNGQALKGRYFIEMAGVADNMDASESITVEGYGNSTGAGVINVFRIVAQGEGLSPHTKRTIVVQYGRRF</sequence>
<keyword evidence="3" id="KW-1185">Reference proteome</keyword>
<name>A0A1M5HW06_9GAMM</name>
<gene>
    <name evidence="2" type="ORF">SAMN04487965_3511</name>
</gene>
<evidence type="ECO:0000313" key="3">
    <source>
        <dbReference type="Proteomes" id="UP000184170"/>
    </source>
</evidence>
<dbReference type="AlphaFoldDB" id="A0A1M5HW06"/>
<proteinExistence type="predicted"/>